<evidence type="ECO:0008006" key="2">
    <source>
        <dbReference type="Google" id="ProtNLM"/>
    </source>
</evidence>
<evidence type="ECO:0000313" key="1">
    <source>
        <dbReference type="EMBL" id="CAN79961.1"/>
    </source>
</evidence>
<dbReference type="AlphaFoldDB" id="A5ADQ2"/>
<gene>
    <name evidence="1" type="ORF">VITISV_039433</name>
</gene>
<sequence length="230" mass="26540">MGLVCYISQLKPKNVEEALGDESWTTALQEELNQFIGNDVWCLVSRPKDKHVIAQIYVDDIVFGATFSDLALTFAEKMNTKFDMSMIRKLQDGIFLSQSKHVRELVKKFGLESSKHSKTPMNTTIRNKTLLSTVEVEYIVARSCCMQLLWIRKMLKDYGIEQDTMWKPYDNSSAINISKNPILHSRTKHMEIRHHFIRDLVEENIISLEFVPTKHAKNEGEFCEIHGNAS</sequence>
<organism evidence="1">
    <name type="scientific">Vitis vinifera</name>
    <name type="common">Grape</name>
    <dbReference type="NCBI Taxonomy" id="29760"/>
    <lineage>
        <taxon>Eukaryota</taxon>
        <taxon>Viridiplantae</taxon>
        <taxon>Streptophyta</taxon>
        <taxon>Embryophyta</taxon>
        <taxon>Tracheophyta</taxon>
        <taxon>Spermatophyta</taxon>
        <taxon>Magnoliopsida</taxon>
        <taxon>eudicotyledons</taxon>
        <taxon>Gunneridae</taxon>
        <taxon>Pentapetalae</taxon>
        <taxon>rosids</taxon>
        <taxon>Vitales</taxon>
        <taxon>Vitaceae</taxon>
        <taxon>Viteae</taxon>
        <taxon>Vitis</taxon>
    </lineage>
</organism>
<proteinExistence type="predicted"/>
<dbReference type="EMBL" id="AM423956">
    <property type="protein sequence ID" value="CAN79961.1"/>
    <property type="molecule type" value="Genomic_DNA"/>
</dbReference>
<dbReference type="CDD" id="cd09272">
    <property type="entry name" value="RNase_HI_RT_Ty1"/>
    <property type="match status" value="1"/>
</dbReference>
<dbReference type="PANTHER" id="PTHR11439">
    <property type="entry name" value="GAG-POL-RELATED RETROTRANSPOSON"/>
    <property type="match status" value="1"/>
</dbReference>
<name>A5ADQ2_VITVI</name>
<protein>
    <recommendedName>
        <fullName evidence="2">Retrovirus-related Pol polyprotein from transposon TNT 1-94</fullName>
    </recommendedName>
</protein>
<reference evidence="1" key="1">
    <citation type="journal article" date="2007" name="PLoS ONE">
        <title>The first genome sequence of an elite grapevine cultivar (Pinot noir Vitis vinifera L.): coping with a highly heterozygous genome.</title>
        <authorList>
            <person name="Velasco R."/>
            <person name="Zharkikh A."/>
            <person name="Troggio M."/>
            <person name="Cartwright D.A."/>
            <person name="Cestaro A."/>
            <person name="Pruss D."/>
            <person name="Pindo M."/>
            <person name="FitzGerald L.M."/>
            <person name="Vezzulli S."/>
            <person name="Reid J."/>
            <person name="Malacarne G."/>
            <person name="Iliev D."/>
            <person name="Coppola G."/>
            <person name="Wardell B."/>
            <person name="Micheletti D."/>
            <person name="Macalma T."/>
            <person name="Facci M."/>
            <person name="Mitchell J.T."/>
            <person name="Perazzolli M."/>
            <person name="Eldredge G."/>
            <person name="Gatto P."/>
            <person name="Oyzerski R."/>
            <person name="Moretto M."/>
            <person name="Gutin N."/>
            <person name="Stefanini M."/>
            <person name="Chen Y."/>
            <person name="Segala C."/>
            <person name="Davenport C."/>
            <person name="Dematte L."/>
            <person name="Mraz A."/>
            <person name="Battilana J."/>
            <person name="Stormo K."/>
            <person name="Costa F."/>
            <person name="Tao Q."/>
            <person name="Si-Ammour A."/>
            <person name="Harkins T."/>
            <person name="Lackey A."/>
            <person name="Perbost C."/>
            <person name="Taillon B."/>
            <person name="Stella A."/>
            <person name="Solovyev V."/>
            <person name="Fawcett J.A."/>
            <person name="Sterck L."/>
            <person name="Vandepoele K."/>
            <person name="Grando S.M."/>
            <person name="Toppo S."/>
            <person name="Moser C."/>
            <person name="Lanchbury J."/>
            <person name="Bogden R."/>
            <person name="Skolnick M."/>
            <person name="Sgaramella V."/>
            <person name="Bhatnagar S.K."/>
            <person name="Fontana P."/>
            <person name="Gutin A."/>
            <person name="Van de Peer Y."/>
            <person name="Salamini F."/>
            <person name="Viola R."/>
        </authorList>
    </citation>
    <scope>NUCLEOTIDE SEQUENCE</scope>
</reference>
<dbReference type="PANTHER" id="PTHR11439:SF483">
    <property type="entry name" value="PEPTIDE SYNTHASE GLIP-LIKE, PUTATIVE (AFU_ORTHOLOGUE AFUA_3G12920)-RELATED"/>
    <property type="match status" value="1"/>
</dbReference>
<accession>A5ADQ2</accession>